<dbReference type="RefSeq" id="WP_009133081.1">
    <property type="nucleotide sequence ID" value="NZ_CP102250.1"/>
</dbReference>
<evidence type="ECO:0000313" key="2">
    <source>
        <dbReference type="EMBL" id="EHB93504.1"/>
    </source>
</evidence>
<name>G5H5R5_9BACT</name>
<dbReference type="AlphaFoldDB" id="G5H5R5"/>
<dbReference type="Pfam" id="PF05137">
    <property type="entry name" value="PilN"/>
    <property type="match status" value="1"/>
</dbReference>
<dbReference type="GeneID" id="92816697"/>
<dbReference type="EMBL" id="ADLD01000003">
    <property type="protein sequence ID" value="EHB93504.1"/>
    <property type="molecule type" value="Genomic_DNA"/>
</dbReference>
<keyword evidence="3" id="KW-1185">Reference proteome</keyword>
<keyword evidence="1" id="KW-1133">Transmembrane helix</keyword>
<protein>
    <recommendedName>
        <fullName evidence="4">Fimbrial assembly protein</fullName>
    </recommendedName>
</protein>
<dbReference type="HOGENOM" id="CLU_808072_0_0_10"/>
<dbReference type="STRING" id="742725.HMPREF9450_00275"/>
<dbReference type="InterPro" id="IPR007813">
    <property type="entry name" value="PilN"/>
</dbReference>
<proteinExistence type="predicted"/>
<reference evidence="2 3" key="1">
    <citation type="submission" date="2011-08" db="EMBL/GenBank/DDBJ databases">
        <title>The Genome Sequence of Alistipes indistinctus YIT 12060.</title>
        <authorList>
            <consortium name="The Broad Institute Genome Sequencing Platform"/>
            <person name="Earl A."/>
            <person name="Ward D."/>
            <person name="Feldgarden M."/>
            <person name="Gevers D."/>
            <person name="Morotomi M."/>
            <person name="Young S.K."/>
            <person name="Zeng Q."/>
            <person name="Gargeya S."/>
            <person name="Fitzgerald M."/>
            <person name="Haas B."/>
            <person name="Abouelleil A."/>
            <person name="Alvarado L."/>
            <person name="Arachchi H.M."/>
            <person name="Berlin A."/>
            <person name="Brown A."/>
            <person name="Chapman S.B."/>
            <person name="Chen Z."/>
            <person name="Dunbar C."/>
            <person name="Freedman E."/>
            <person name="Gearin G."/>
            <person name="Gellesch M."/>
            <person name="Goldberg J."/>
            <person name="Griggs A."/>
            <person name="Gujja S."/>
            <person name="Heiman D."/>
            <person name="Howarth C."/>
            <person name="Larson L."/>
            <person name="Lui A."/>
            <person name="MacDonald P.J.P."/>
            <person name="Montmayeur A."/>
            <person name="Murphy C."/>
            <person name="Neiman D."/>
            <person name="Pearson M."/>
            <person name="Priest M."/>
            <person name="Roberts A."/>
            <person name="Saif S."/>
            <person name="Shea T."/>
            <person name="Shenoy N."/>
            <person name="Sisk P."/>
            <person name="Stolte C."/>
            <person name="Sykes S."/>
            <person name="Wortman J."/>
            <person name="Nusbaum C."/>
            <person name="Birren B."/>
        </authorList>
    </citation>
    <scope>NUCLEOTIDE SEQUENCE [LARGE SCALE GENOMIC DNA]</scope>
    <source>
        <strain evidence="2 3">YIT 12060</strain>
    </source>
</reference>
<organism evidence="2 3">
    <name type="scientific">Alistipes indistinctus YIT 12060</name>
    <dbReference type="NCBI Taxonomy" id="742725"/>
    <lineage>
        <taxon>Bacteria</taxon>
        <taxon>Pseudomonadati</taxon>
        <taxon>Bacteroidota</taxon>
        <taxon>Bacteroidia</taxon>
        <taxon>Bacteroidales</taxon>
        <taxon>Rikenellaceae</taxon>
        <taxon>Alistipes</taxon>
    </lineage>
</organism>
<accession>G5H5R5</accession>
<keyword evidence="1" id="KW-0812">Transmembrane</keyword>
<evidence type="ECO:0000256" key="1">
    <source>
        <dbReference type="SAM" id="Phobius"/>
    </source>
</evidence>
<dbReference type="PATRIC" id="fig|742725.3.peg.314"/>
<dbReference type="Proteomes" id="UP000006008">
    <property type="component" value="Unassembled WGS sequence"/>
</dbReference>
<sequence>MKRSLLQRLTGPVTVLRIRFTDTANYSMSLFVLDCTGEQIRVLHREDEPDAAVLKRECAARPVLVSVAGHGIITKPADGSPLVEKVKADPETFAWSFSNDDLPSGPDVQTRSITFVRRGQVEPLLLQLAESGIPTAGMRYDTPGEEPEPEASREALYFYRARLKWRTAVRPTPWGNMLCKALARRLRLPVLGLMLLLLVVNALASASLEDRRAEQRTVLAAREKTRGVSQARSEQRRAAVTEFSQRLAYRHAWLLDRTASHVPREITLTSLAVQPLVKRLEDAKDPVFASETLSVRGRTDDAAAVSRLIAGLKSDPPFRKAKLEQLEQNRESGSTEFKITIAL</sequence>
<comment type="caution">
    <text evidence="2">The sequence shown here is derived from an EMBL/GenBank/DDBJ whole genome shotgun (WGS) entry which is preliminary data.</text>
</comment>
<evidence type="ECO:0000313" key="3">
    <source>
        <dbReference type="Proteomes" id="UP000006008"/>
    </source>
</evidence>
<dbReference type="OrthoDB" id="9944192at2"/>
<gene>
    <name evidence="2" type="ORF">HMPREF9450_00275</name>
</gene>
<feature type="transmembrane region" description="Helical" evidence="1">
    <location>
        <begin position="186"/>
        <end position="208"/>
    </location>
</feature>
<evidence type="ECO:0008006" key="4">
    <source>
        <dbReference type="Google" id="ProtNLM"/>
    </source>
</evidence>
<keyword evidence="1" id="KW-0472">Membrane</keyword>